<dbReference type="AlphaFoldDB" id="A0AAX1K5C0"/>
<dbReference type="EMBL" id="CP066294">
    <property type="protein sequence ID" value="QQL48199.1"/>
    <property type="molecule type" value="Genomic_DNA"/>
</dbReference>
<protein>
    <submittedName>
        <fullName evidence="2">Transposase</fullName>
    </submittedName>
</protein>
<reference evidence="3" key="1">
    <citation type="submission" date="2020-12" db="EMBL/GenBank/DDBJ databases">
        <authorList>
            <person name="Wen Z.T."/>
        </authorList>
    </citation>
    <scope>NUCLEOTIDE SEQUENCE [LARGE SCALE GENOMIC DNA]</scope>
    <source>
        <strain evidence="3">27-3</strain>
    </source>
</reference>
<organism evidence="2 3">
    <name type="scientific">Streptococcus mutans</name>
    <dbReference type="NCBI Taxonomy" id="1309"/>
    <lineage>
        <taxon>Bacteria</taxon>
        <taxon>Bacillati</taxon>
        <taxon>Bacillota</taxon>
        <taxon>Bacilli</taxon>
        <taxon>Lactobacillales</taxon>
        <taxon>Streptococcaceae</taxon>
        <taxon>Streptococcus</taxon>
    </lineage>
</organism>
<dbReference type="InterPro" id="IPR047951">
    <property type="entry name" value="Transpos_ISL3"/>
</dbReference>
<evidence type="ECO:0000259" key="1">
    <source>
        <dbReference type="Pfam" id="PF01610"/>
    </source>
</evidence>
<proteinExistence type="predicted"/>
<accession>A0AAX1K5C0</accession>
<name>A0AAX1K5C0_STRMG</name>
<evidence type="ECO:0000313" key="3">
    <source>
        <dbReference type="Proteomes" id="UP000595884"/>
    </source>
</evidence>
<gene>
    <name evidence="2" type="ORF">IGS65_004475</name>
</gene>
<evidence type="ECO:0000313" key="2">
    <source>
        <dbReference type="EMBL" id="QQL48199.1"/>
    </source>
</evidence>
<feature type="domain" description="Transposase IS204/IS1001/IS1096/IS1165 DDE" evidence="1">
    <location>
        <begin position="1"/>
        <end position="36"/>
    </location>
</feature>
<dbReference type="InterPro" id="IPR002560">
    <property type="entry name" value="Transposase_DDE"/>
</dbReference>
<dbReference type="Proteomes" id="UP000595884">
    <property type="component" value="Chromosome"/>
</dbReference>
<dbReference type="PANTHER" id="PTHR33498">
    <property type="entry name" value="TRANSPOSASE FOR INSERTION SEQUENCE ELEMENT IS1557"/>
    <property type="match status" value="1"/>
</dbReference>
<dbReference type="Pfam" id="PF01610">
    <property type="entry name" value="DDE_Tnp_ISL3"/>
    <property type="match status" value="1"/>
</dbReference>
<sequence length="45" mass="5519">MPNSKIVLDHFHIIQHLNKAMNRTRIQMMNQFDRQSLPYKAIKYF</sequence>
<dbReference type="PANTHER" id="PTHR33498:SF1">
    <property type="entry name" value="TRANSPOSASE FOR INSERTION SEQUENCE ELEMENT IS1557"/>
    <property type="match status" value="1"/>
</dbReference>